<accession>A0ABR2G9C7</accession>
<dbReference type="Proteomes" id="UP001472677">
    <property type="component" value="Unassembled WGS sequence"/>
</dbReference>
<keyword evidence="2" id="KW-1185">Reference proteome</keyword>
<dbReference type="EMBL" id="JBBPBM010000002">
    <property type="protein sequence ID" value="KAK8596909.1"/>
    <property type="molecule type" value="Genomic_DNA"/>
</dbReference>
<comment type="caution">
    <text evidence="1">The sequence shown here is derived from an EMBL/GenBank/DDBJ whole genome shotgun (WGS) entry which is preliminary data.</text>
</comment>
<reference evidence="1 2" key="1">
    <citation type="journal article" date="2024" name="G3 (Bethesda)">
        <title>Genome assembly of Hibiscus sabdariffa L. provides insights into metabolisms of medicinal natural products.</title>
        <authorList>
            <person name="Kim T."/>
        </authorList>
    </citation>
    <scope>NUCLEOTIDE SEQUENCE [LARGE SCALE GENOMIC DNA]</scope>
    <source>
        <strain evidence="1">TK-2024</strain>
        <tissue evidence="1">Old leaves</tissue>
    </source>
</reference>
<gene>
    <name evidence="1" type="ORF">V6N12_065388</name>
</gene>
<name>A0ABR2G9C7_9ROSI</name>
<evidence type="ECO:0000313" key="2">
    <source>
        <dbReference type="Proteomes" id="UP001472677"/>
    </source>
</evidence>
<evidence type="ECO:0000313" key="1">
    <source>
        <dbReference type="EMBL" id="KAK8596909.1"/>
    </source>
</evidence>
<protein>
    <submittedName>
        <fullName evidence="1">Uncharacterized protein</fullName>
    </submittedName>
</protein>
<sequence>MKISCLKERSWRDCPPEVRHRYFQSELDWFWNDVEDDGGGWRQRHRKLRFIGCQRLMNPQLAFLPFFVFPISNHGSVCLISSKTVNLDNIQSATRWKIRSSRGSARSSDNLLFGQASPDVLISSESLIH</sequence>
<proteinExistence type="predicted"/>
<organism evidence="1 2">
    <name type="scientific">Hibiscus sabdariffa</name>
    <name type="common">roselle</name>
    <dbReference type="NCBI Taxonomy" id="183260"/>
    <lineage>
        <taxon>Eukaryota</taxon>
        <taxon>Viridiplantae</taxon>
        <taxon>Streptophyta</taxon>
        <taxon>Embryophyta</taxon>
        <taxon>Tracheophyta</taxon>
        <taxon>Spermatophyta</taxon>
        <taxon>Magnoliopsida</taxon>
        <taxon>eudicotyledons</taxon>
        <taxon>Gunneridae</taxon>
        <taxon>Pentapetalae</taxon>
        <taxon>rosids</taxon>
        <taxon>malvids</taxon>
        <taxon>Malvales</taxon>
        <taxon>Malvaceae</taxon>
        <taxon>Malvoideae</taxon>
        <taxon>Hibiscus</taxon>
    </lineage>
</organism>